<evidence type="ECO:0000313" key="1">
    <source>
        <dbReference type="EMBL" id="MDR6899831.1"/>
    </source>
</evidence>
<dbReference type="EMBL" id="JAVDUP010000001">
    <property type="protein sequence ID" value="MDR6899831.1"/>
    <property type="molecule type" value="Genomic_DNA"/>
</dbReference>
<evidence type="ECO:0000313" key="2">
    <source>
        <dbReference type="Proteomes" id="UP001250791"/>
    </source>
</evidence>
<comment type="caution">
    <text evidence="1">The sequence shown here is derived from an EMBL/GenBank/DDBJ whole genome shotgun (WGS) entry which is preliminary data.</text>
</comment>
<dbReference type="RefSeq" id="WP_162741597.1">
    <property type="nucleotide sequence ID" value="NZ_JAVDUP010000001.1"/>
</dbReference>
<organism evidence="1 2">
    <name type="scientific">Rhizobium miluonense</name>
    <dbReference type="NCBI Taxonomy" id="411945"/>
    <lineage>
        <taxon>Bacteria</taxon>
        <taxon>Pseudomonadati</taxon>
        <taxon>Pseudomonadota</taxon>
        <taxon>Alphaproteobacteria</taxon>
        <taxon>Hyphomicrobiales</taxon>
        <taxon>Rhizobiaceae</taxon>
        <taxon>Rhizobium/Agrobacterium group</taxon>
        <taxon>Rhizobium</taxon>
    </lineage>
</organism>
<sequence>MIGSVVDLMDLNICCAAKTKSAKASCHLCATCKPYGALPKMMASLCAYHDQPGSPLEVNFEQVSGIPKRLPGGGPLLAIFSPALPFWRARILLRAAMRPFECSPLGNMRIRAA</sequence>
<gene>
    <name evidence="1" type="ORF">J2W52_001419</name>
</gene>
<dbReference type="Proteomes" id="UP001250791">
    <property type="component" value="Unassembled WGS sequence"/>
</dbReference>
<protein>
    <submittedName>
        <fullName evidence="1">Uncharacterized protein</fullName>
    </submittedName>
</protein>
<keyword evidence="2" id="KW-1185">Reference proteome</keyword>
<accession>A0ABU1SLG6</accession>
<reference evidence="1 2" key="1">
    <citation type="submission" date="2023-07" db="EMBL/GenBank/DDBJ databases">
        <title>Sorghum-associated microbial communities from plants grown in Nebraska, USA.</title>
        <authorList>
            <person name="Schachtman D."/>
        </authorList>
    </citation>
    <scope>NUCLEOTIDE SEQUENCE [LARGE SCALE GENOMIC DNA]</scope>
    <source>
        <strain evidence="1 2">3199</strain>
    </source>
</reference>
<proteinExistence type="predicted"/>
<name>A0ABU1SLG6_9HYPH</name>